<dbReference type="EMBL" id="KC693024">
    <property type="protein sequence ID" value="AGK27227.1"/>
    <property type="molecule type" value="Genomic_DNA"/>
</dbReference>
<dbReference type="OrthoDB" id="5555at10239"/>
<evidence type="ECO:0000256" key="5">
    <source>
        <dbReference type="ARBA" id="ARBA00022562"/>
    </source>
</evidence>
<evidence type="ECO:0000313" key="9">
    <source>
        <dbReference type="EMBL" id="AGK27155.1"/>
    </source>
</evidence>
<keyword evidence="5" id="KW-1048">Host nucleus</keyword>
<keyword evidence="4" id="KW-0244">Early protein</keyword>
<dbReference type="Proteomes" id="UP000120020">
    <property type="component" value="Segment"/>
</dbReference>
<evidence type="ECO:0000256" key="8">
    <source>
        <dbReference type="ARBA" id="ARBA00044760"/>
    </source>
</evidence>
<dbReference type="Proteomes" id="UP000142830">
    <property type="component" value="Segment"/>
</dbReference>
<comment type="function">
    <text evidence="7">Plays a major role to prevent cellular inhibition of viral genome replication by nuclear bodies. Assembles an SCF-like E3 ubiquitin ligase complex based on the cellular proteins ELOB, ELOC, CUL5 and RBX1, in cooperation with viral E1B-55K. This viral RING-type ligase ubiquitinates cellular substrates prior to proteasomal degradation: p53/TP53, LIG4, MRE11-RAD50-NBS1 (MRN) complex, ITGA3, DAXX and BLM.</text>
</comment>
<dbReference type="GO" id="GO:0042025">
    <property type="term" value="C:host cell nucleus"/>
    <property type="evidence" value="ECO:0007669"/>
    <property type="project" value="UniProtKB-SubCell"/>
</dbReference>
<evidence type="ECO:0000256" key="4">
    <source>
        <dbReference type="ARBA" id="ARBA00022518"/>
    </source>
</evidence>
<dbReference type="Pfam" id="PF04528">
    <property type="entry name" value="Adeno_E4_34"/>
    <property type="match status" value="1"/>
</dbReference>
<name>M9YY12_9ADEN</name>
<reference evidence="11 12" key="1">
    <citation type="journal article" date="2013" name="MBio">
        <title>A novel adenovirus species associated with an acute respiratory outbreak in a baboon colony and evidence of coincident human infection.</title>
        <authorList>
            <person name="Chiu C.Y."/>
            <person name="Yagi S."/>
            <person name="Lu X."/>
            <person name="Yu G."/>
            <person name="Chen E.C."/>
            <person name="Liu M."/>
            <person name="Dick E.J.Jr."/>
            <person name="Carey K.D."/>
            <person name="Erdman D.D."/>
            <person name="Leland M.M."/>
            <person name="Patterson J.L."/>
        </authorList>
    </citation>
    <scope>NUCLEOTIDE SEQUENCE [LARGE SCALE GENOMIC DNA]</scope>
    <source>
        <strain evidence="9">BaAdV-2</strain>
        <strain evidence="10">BaAdV-4</strain>
    </source>
</reference>
<evidence type="ECO:0000256" key="3">
    <source>
        <dbReference type="ARBA" id="ARBA00006872"/>
    </source>
</evidence>
<comment type="similarity">
    <text evidence="3">Belongs to the adenoviridae E4 30 to 34 kDa protein family.</text>
</comment>
<evidence type="ECO:0000313" key="11">
    <source>
        <dbReference type="Proteomes" id="UP000120020"/>
    </source>
</evidence>
<organism evidence="9 11">
    <name type="scientific">Simian mastadenovirus C</name>
    <dbReference type="NCBI Taxonomy" id="1962300"/>
    <lineage>
        <taxon>Viruses</taxon>
        <taxon>Varidnaviria</taxon>
        <taxon>Bamfordvirae</taxon>
        <taxon>Preplasmiviricota</taxon>
        <taxon>Polisuviricotina</taxon>
        <taxon>Pharingeaviricetes</taxon>
        <taxon>Rowavirales</taxon>
        <taxon>Adenoviridae</taxon>
        <taxon>Mastadenovirus</taxon>
        <taxon>Mastadenovirus cynocephali</taxon>
    </lineage>
</organism>
<protein>
    <submittedName>
        <fullName evidence="9">E4 34K</fullName>
    </submittedName>
</protein>
<evidence type="ECO:0000256" key="6">
    <source>
        <dbReference type="ARBA" id="ARBA00023200"/>
    </source>
</evidence>
<comment type="subcellular location">
    <subcellularLocation>
        <location evidence="2">Host cytoplasm</location>
    </subcellularLocation>
    <subcellularLocation>
        <location evidence="1">Host nucleus</location>
    </subcellularLocation>
</comment>
<evidence type="ECO:0000256" key="2">
    <source>
        <dbReference type="ARBA" id="ARBA00004192"/>
    </source>
</evidence>
<keyword evidence="6" id="KW-1035">Host cytoplasm</keyword>
<sequence length="285" mass="33467">MQRDRRYRCRLGPYNRHQLPPCDETPCATIENPPYLECENLNMHNVSEVRGVPSCVSFTVLQEWPVYWDSVLTAWEKHVMKTYMQICICCATIDVEYNQIIRGYERWVLHCHCNSPGSLQCKAGGVVLANWFRMAIYGSLVNVRFPWYRQVVNYHLPKEVLYVGSVFIRGRHLIYVRIFLDGHAVAVLENSSFGWSAFSYGILNNLIIMVCTYCKDLSEIQMRCCAKRTRRFLIRAVRLLDRLTSYQPRRARLEAARQSLLRGLMERHRPFTLAEYGRGENPWRT</sequence>
<evidence type="ECO:0000313" key="10">
    <source>
        <dbReference type="EMBL" id="AGK27227.1"/>
    </source>
</evidence>
<dbReference type="InterPro" id="IPR007615">
    <property type="entry name" value="Adenovirus_E4_30/34"/>
</dbReference>
<evidence type="ECO:0000256" key="1">
    <source>
        <dbReference type="ARBA" id="ARBA00004147"/>
    </source>
</evidence>
<proteinExistence type="inferred from homology"/>
<evidence type="ECO:0000313" key="12">
    <source>
        <dbReference type="Proteomes" id="UP000142830"/>
    </source>
</evidence>
<evidence type="ECO:0000256" key="7">
    <source>
        <dbReference type="ARBA" id="ARBA00044723"/>
    </source>
</evidence>
<dbReference type="GO" id="GO:0030430">
    <property type="term" value="C:host cell cytoplasm"/>
    <property type="evidence" value="ECO:0007669"/>
    <property type="project" value="UniProtKB-SubCell"/>
</dbReference>
<comment type="subunit">
    <text evidence="8">Interacts with E1B-55k.</text>
</comment>
<accession>M9YY12</accession>
<dbReference type="EMBL" id="KC693022">
    <property type="protein sequence ID" value="AGK27155.1"/>
    <property type="molecule type" value="Genomic_DNA"/>
</dbReference>